<dbReference type="Proteomes" id="UP001209570">
    <property type="component" value="Unassembled WGS sequence"/>
</dbReference>
<proteinExistence type="predicted"/>
<evidence type="ECO:0000313" key="2">
    <source>
        <dbReference type="Proteomes" id="UP001209570"/>
    </source>
</evidence>
<sequence>MPPSQKGFRACSGCAEHQFLATSLVDQERRLHRPLYESYSYLGVGDDFDHVRYRLQFDDKLSALKREAVTLLRSELAPHQILKTLKVYVYSKVEYAYAAKCAMLAVRRNARGSPERDDAYFKGYNDEKVVM</sequence>
<gene>
    <name evidence="1" type="ORF">P43SY_012094</name>
</gene>
<name>A0AAD5LYH0_PYTIN</name>
<accession>A0AAD5LYH0</accession>
<protein>
    <submittedName>
        <fullName evidence="1">Uncharacterized protein</fullName>
    </submittedName>
</protein>
<dbReference type="EMBL" id="JAKCXM010004109">
    <property type="protein sequence ID" value="KAJ0389335.1"/>
    <property type="molecule type" value="Genomic_DNA"/>
</dbReference>
<dbReference type="AlphaFoldDB" id="A0AAD5LYH0"/>
<organism evidence="1 2">
    <name type="scientific">Pythium insidiosum</name>
    <name type="common">Pythiosis disease agent</name>
    <dbReference type="NCBI Taxonomy" id="114742"/>
    <lineage>
        <taxon>Eukaryota</taxon>
        <taxon>Sar</taxon>
        <taxon>Stramenopiles</taxon>
        <taxon>Oomycota</taxon>
        <taxon>Peronosporomycetes</taxon>
        <taxon>Pythiales</taxon>
        <taxon>Pythiaceae</taxon>
        <taxon>Pythium</taxon>
    </lineage>
</organism>
<keyword evidence="2" id="KW-1185">Reference proteome</keyword>
<reference evidence="1" key="1">
    <citation type="submission" date="2021-12" db="EMBL/GenBank/DDBJ databases">
        <title>Prjna785345.</title>
        <authorList>
            <person name="Rujirawat T."/>
            <person name="Krajaejun T."/>
        </authorList>
    </citation>
    <scope>NUCLEOTIDE SEQUENCE</scope>
    <source>
        <strain evidence="1">Pi057C3</strain>
    </source>
</reference>
<evidence type="ECO:0000313" key="1">
    <source>
        <dbReference type="EMBL" id="KAJ0389335.1"/>
    </source>
</evidence>
<comment type="caution">
    <text evidence="1">The sequence shown here is derived from an EMBL/GenBank/DDBJ whole genome shotgun (WGS) entry which is preliminary data.</text>
</comment>